<feature type="signal peptide" evidence="1">
    <location>
        <begin position="1"/>
        <end position="27"/>
    </location>
</feature>
<organism evidence="2 3">
    <name type="scientific">Legionella maioricensis</name>
    <dbReference type="NCBI Taxonomy" id="2896528"/>
    <lineage>
        <taxon>Bacteria</taxon>
        <taxon>Pseudomonadati</taxon>
        <taxon>Pseudomonadota</taxon>
        <taxon>Gammaproteobacteria</taxon>
        <taxon>Legionellales</taxon>
        <taxon>Legionellaceae</taxon>
        <taxon>Legionella</taxon>
    </lineage>
</organism>
<comment type="caution">
    <text evidence="2">The sequence shown here is derived from an EMBL/GenBank/DDBJ whole genome shotgun (WGS) entry which is preliminary data.</text>
</comment>
<dbReference type="RefSeq" id="WP_250423298.1">
    <property type="nucleotide sequence ID" value="NZ_JAJKBJ010000015.1"/>
</dbReference>
<proteinExistence type="predicted"/>
<dbReference type="EMBL" id="JAJKBJ010000015">
    <property type="protein sequence ID" value="MCL9684829.1"/>
    <property type="molecule type" value="Genomic_DNA"/>
</dbReference>
<feature type="chain" id="PRO_5040814662" description="NHL repeat protein" evidence="1">
    <location>
        <begin position="28"/>
        <end position="518"/>
    </location>
</feature>
<dbReference type="Proteomes" id="UP001139721">
    <property type="component" value="Unassembled WGS sequence"/>
</dbReference>
<keyword evidence="1" id="KW-0732">Signal</keyword>
<sequence length="518" mass="54119">MTAIFKQKILFLIIILFTSALNRPAIASAPVWTYEALTTTSFSLPVNGSATIQYRVTNQSRTTHTLSMSPVITGITPSGCVNPLGYHQSCILTLQVNGSLLQSDVISGPVLCQNGNPNLCYQPEFKEQLNIHLIPSPPTPFIQADVSSLGLSVNDIAHPALTGNPRGIVITNTGTLAATNVIYSITPALPAGATISPANCGTIAPGASCVLTVTPGTTPSASPGANPNPSVITFQGSNTNSTTVAVNIITYGSVYQQGYVFSVDDTQGCSSTPCTGSVGGTVASLTDQADLNPNGVVWSSNGDGSFNGSNDIIPGIDPFSTTLVSSPIYAVMATNFSAQYGSFTPPPQSLFSSCNGGSDGNCNSNNIMAYYNYIVTGPPTHYGVTTLQFYAPGRCHLYTIDSNGNTPCSTGTCYSGWYVPAICEMGPDSGNLICLLLQQNMVDNLGLLLGDPASPSPSTSCPLGSSCLAGRYWSSTEYSTFPSNRAWYQGFEMGGASLQAIHPKNQPNAVRCVRALTP</sequence>
<evidence type="ECO:0000256" key="1">
    <source>
        <dbReference type="SAM" id="SignalP"/>
    </source>
</evidence>
<evidence type="ECO:0000313" key="3">
    <source>
        <dbReference type="Proteomes" id="UP001139721"/>
    </source>
</evidence>
<protein>
    <recommendedName>
        <fullName evidence="4">NHL repeat protein</fullName>
    </recommendedName>
</protein>
<evidence type="ECO:0000313" key="2">
    <source>
        <dbReference type="EMBL" id="MCL9684829.1"/>
    </source>
</evidence>
<accession>A0A9X2IBD2</accession>
<reference evidence="2" key="1">
    <citation type="submission" date="2021-11" db="EMBL/GenBank/DDBJ databases">
        <title>Legionella maioricencis sp. nov., a new species isolated from hot water samples in Mallorca.</title>
        <authorList>
            <person name="Crespi S."/>
            <person name="Drasar V."/>
            <person name="Salva-Serra F."/>
            <person name="Jaen-Luchoro D."/>
            <person name="Pineiro-Iglesias B."/>
            <person name="Aliaga F."/>
            <person name="Fernandez-Juarez V."/>
            <person name="Coll G."/>
            <person name="Moore E.R.B."/>
            <person name="Bennasar-Figueras A."/>
        </authorList>
    </citation>
    <scope>NUCLEOTIDE SEQUENCE</scope>
    <source>
        <strain evidence="2">HCPI-6</strain>
    </source>
</reference>
<dbReference type="AlphaFoldDB" id="A0A9X2IBD2"/>
<gene>
    <name evidence="2" type="ORF">LOX96_12055</name>
</gene>
<name>A0A9X2IBD2_9GAMM</name>
<keyword evidence="3" id="KW-1185">Reference proteome</keyword>
<evidence type="ECO:0008006" key="4">
    <source>
        <dbReference type="Google" id="ProtNLM"/>
    </source>
</evidence>